<accession>A0AAE3ZVB6</accession>
<dbReference type="EMBL" id="JAVDYC010000001">
    <property type="protein sequence ID" value="MDR7326446.1"/>
    <property type="molecule type" value="Genomic_DNA"/>
</dbReference>
<dbReference type="InterPro" id="IPR009057">
    <property type="entry name" value="Homeodomain-like_sf"/>
</dbReference>
<feature type="region of interest" description="Disordered" evidence="1">
    <location>
        <begin position="1"/>
        <end position="26"/>
    </location>
</feature>
<reference evidence="2 3" key="1">
    <citation type="submission" date="2023-07" db="EMBL/GenBank/DDBJ databases">
        <title>Sequencing the genomes of 1000 actinobacteria strains.</title>
        <authorList>
            <person name="Klenk H.-P."/>
        </authorList>
    </citation>
    <scope>NUCLEOTIDE SEQUENCE [LARGE SCALE GENOMIC DNA]</scope>
    <source>
        <strain evidence="2 3">DSM 44711</strain>
    </source>
</reference>
<name>A0AAE3ZVB6_9ACTN</name>
<dbReference type="SUPFAM" id="SSF46689">
    <property type="entry name" value="Homeodomain-like"/>
    <property type="match status" value="1"/>
</dbReference>
<dbReference type="Proteomes" id="UP001183629">
    <property type="component" value="Unassembled WGS sequence"/>
</dbReference>
<proteinExistence type="predicted"/>
<organism evidence="2 3">
    <name type="scientific">Catenuloplanes niger</name>
    <dbReference type="NCBI Taxonomy" id="587534"/>
    <lineage>
        <taxon>Bacteria</taxon>
        <taxon>Bacillati</taxon>
        <taxon>Actinomycetota</taxon>
        <taxon>Actinomycetes</taxon>
        <taxon>Micromonosporales</taxon>
        <taxon>Micromonosporaceae</taxon>
        <taxon>Catenuloplanes</taxon>
    </lineage>
</organism>
<keyword evidence="3" id="KW-1185">Reference proteome</keyword>
<protein>
    <submittedName>
        <fullName evidence="2">AcrR family transcriptional regulator</fullName>
    </submittedName>
</protein>
<evidence type="ECO:0000256" key="1">
    <source>
        <dbReference type="SAM" id="MobiDB-lite"/>
    </source>
</evidence>
<evidence type="ECO:0000313" key="2">
    <source>
        <dbReference type="EMBL" id="MDR7326446.1"/>
    </source>
</evidence>
<dbReference type="AlphaFoldDB" id="A0AAE3ZVB6"/>
<gene>
    <name evidence="2" type="ORF">J2S44_006696</name>
</gene>
<dbReference type="RefSeq" id="WP_310422149.1">
    <property type="nucleotide sequence ID" value="NZ_JAVDYC010000001.1"/>
</dbReference>
<comment type="caution">
    <text evidence="2">The sequence shown here is derived from an EMBL/GenBank/DDBJ whole genome shotgun (WGS) entry which is preliminary data.</text>
</comment>
<sequence>MADSHTALAGGGNSTPGRVDGRTARAERTRRAIVEAHYALISEGDLKPTGERIAERAGVSLRALWTNFKDLETLFAATDALLVSRQEAAWTEISPTLPFTTRVDEFCRQRARMLEIVAPLARAATIKQPFSAQLRDNRKRHIARVRTELEALFAHELAAAGPGRTQLLDALSVTTTWAGWSLLRDELGLSTDEARATMSRTVTALLITAMATLPQ</sequence>
<evidence type="ECO:0000313" key="3">
    <source>
        <dbReference type="Proteomes" id="UP001183629"/>
    </source>
</evidence>
<dbReference type="Gene3D" id="1.10.357.10">
    <property type="entry name" value="Tetracycline Repressor, domain 2"/>
    <property type="match status" value="1"/>
</dbReference>